<protein>
    <submittedName>
        <fullName evidence="2">Uncharacterized protein</fullName>
    </submittedName>
</protein>
<evidence type="ECO:0000313" key="1">
    <source>
        <dbReference type="Proteomes" id="UP000050792"/>
    </source>
</evidence>
<proteinExistence type="predicted"/>
<name>A0AA85EZ79_9TREM</name>
<sequence length="81" mass="9216">MVNFYGSLILGRSFISVPDGYLNFPFTISRIVFHSISLPLFSFAVSSSASSTFRSYSYNLLFTRINYVNTVFMPIIISRIL</sequence>
<evidence type="ECO:0000313" key="2">
    <source>
        <dbReference type="WBParaSite" id="SRDH1_29260.1"/>
    </source>
</evidence>
<reference evidence="2" key="2">
    <citation type="submission" date="2023-11" db="UniProtKB">
        <authorList>
            <consortium name="WormBaseParasite"/>
        </authorList>
    </citation>
    <scope>IDENTIFICATION</scope>
</reference>
<dbReference type="Proteomes" id="UP000050792">
    <property type="component" value="Unassembled WGS sequence"/>
</dbReference>
<dbReference type="AlphaFoldDB" id="A0AA85EZ79"/>
<keyword evidence="1" id="KW-1185">Reference proteome</keyword>
<accession>A0AA85EZ79</accession>
<organism evidence="1 2">
    <name type="scientific">Schistosoma rodhaini</name>
    <dbReference type="NCBI Taxonomy" id="6188"/>
    <lineage>
        <taxon>Eukaryota</taxon>
        <taxon>Metazoa</taxon>
        <taxon>Spiralia</taxon>
        <taxon>Lophotrochozoa</taxon>
        <taxon>Platyhelminthes</taxon>
        <taxon>Trematoda</taxon>
        <taxon>Digenea</taxon>
        <taxon>Strigeidida</taxon>
        <taxon>Schistosomatoidea</taxon>
        <taxon>Schistosomatidae</taxon>
        <taxon>Schistosoma</taxon>
    </lineage>
</organism>
<dbReference type="WBParaSite" id="SRDH1_29260.1">
    <property type="protein sequence ID" value="SRDH1_29260.1"/>
    <property type="gene ID" value="SRDH1_29260"/>
</dbReference>
<reference evidence="1" key="1">
    <citation type="submission" date="2022-06" db="EMBL/GenBank/DDBJ databases">
        <authorList>
            <person name="Berger JAMES D."/>
            <person name="Berger JAMES D."/>
        </authorList>
    </citation>
    <scope>NUCLEOTIDE SEQUENCE [LARGE SCALE GENOMIC DNA]</scope>
</reference>